<keyword evidence="2" id="KW-1185">Reference proteome</keyword>
<gene>
    <name evidence="1" type="ORF">SAMN05660297_01621</name>
</gene>
<dbReference type="Gene3D" id="3.40.630.30">
    <property type="match status" value="1"/>
</dbReference>
<protein>
    <recommendedName>
        <fullName evidence="3">N-acetyltransferase domain-containing protein</fullName>
    </recommendedName>
</protein>
<evidence type="ECO:0008006" key="3">
    <source>
        <dbReference type="Google" id="ProtNLM"/>
    </source>
</evidence>
<dbReference type="SUPFAM" id="SSF55729">
    <property type="entry name" value="Acyl-CoA N-acyltransferases (Nat)"/>
    <property type="match status" value="1"/>
</dbReference>
<dbReference type="AlphaFoldDB" id="A0A1I0CEU3"/>
<dbReference type="STRING" id="426128.SAMN05660297_01621"/>
<evidence type="ECO:0000313" key="1">
    <source>
        <dbReference type="EMBL" id="SET17830.1"/>
    </source>
</evidence>
<name>A0A1I0CEU3_9FIRM</name>
<evidence type="ECO:0000313" key="2">
    <source>
        <dbReference type="Proteomes" id="UP000199568"/>
    </source>
</evidence>
<organism evidence="1 2">
    <name type="scientific">Natronincola peptidivorans</name>
    <dbReference type="NCBI Taxonomy" id="426128"/>
    <lineage>
        <taxon>Bacteria</taxon>
        <taxon>Bacillati</taxon>
        <taxon>Bacillota</taxon>
        <taxon>Clostridia</taxon>
        <taxon>Peptostreptococcales</taxon>
        <taxon>Natronincolaceae</taxon>
        <taxon>Natronincola</taxon>
    </lineage>
</organism>
<reference evidence="1 2" key="1">
    <citation type="submission" date="2016-10" db="EMBL/GenBank/DDBJ databases">
        <authorList>
            <person name="de Groot N.N."/>
        </authorList>
    </citation>
    <scope>NUCLEOTIDE SEQUENCE [LARGE SCALE GENOMIC DNA]</scope>
    <source>
        <strain evidence="1 2">DSM 18979</strain>
    </source>
</reference>
<dbReference type="RefSeq" id="WP_090441995.1">
    <property type="nucleotide sequence ID" value="NZ_FOHU01000005.1"/>
</dbReference>
<dbReference type="InterPro" id="IPR016181">
    <property type="entry name" value="Acyl_CoA_acyltransferase"/>
</dbReference>
<dbReference type="EMBL" id="FOHU01000005">
    <property type="protein sequence ID" value="SET17830.1"/>
    <property type="molecule type" value="Genomic_DNA"/>
</dbReference>
<dbReference type="Proteomes" id="UP000199568">
    <property type="component" value="Unassembled WGS sequence"/>
</dbReference>
<sequence length="249" mass="29100">MAVIDSGYIKNMNDSKYYTYEMIMLNETHLQEVVDLHQRILKQLDSWELCVTITPEEFQSMLGTKGMLFGIFVEKTLIAFRAVLFPEDLEENLGPYIGLQKWQFNQVVHLEVTNVHPDFRGNGLQKKMLVIALEMLRQIKKHRHIFTIASPQNYPSVHNIFSVNMLLIDIQKMYNGRLRYIFYKDLRSALSLDFNSMQMIPVNNIVKQKKLLEAGYVGFRLNREGLADTVSFAKRTKAQYRFDAYNMLG</sequence>
<dbReference type="OrthoDB" id="8750087at2"/>
<proteinExistence type="predicted"/>
<accession>A0A1I0CEU3</accession>